<dbReference type="InterPro" id="IPR000056">
    <property type="entry name" value="Ribul_P_3_epim-like"/>
</dbReference>
<evidence type="ECO:0000256" key="2">
    <source>
        <dbReference type="ARBA" id="ARBA00023235"/>
    </source>
</evidence>
<dbReference type="AlphaFoldDB" id="A0A1F4WBV0"/>
<sequence length="235" mass="26006">LEKRSCRIKILPEPTLQKQMARIILPSISVPTRAEFEKILKKVAPFVSMIHVDAADGIFSPTKFLDPEAVKELLLADMDVFLHMMLQDPESQLESWLALPQIKTAVFQIEPFVDSEINKIGEIVDNIHQAGRKAGVSLRLETPADLIEPFADKIDVVQFMAGEPGGYAAEYKTEVLQKIRAWHGKHPEIPVAIDIGVTPDHLPAMAEAGVSIFACGSYIKDSEDAGKAIEELRNV</sequence>
<dbReference type="GO" id="GO:0005975">
    <property type="term" value="P:carbohydrate metabolic process"/>
    <property type="evidence" value="ECO:0007669"/>
    <property type="project" value="InterPro"/>
</dbReference>
<dbReference type="EMBL" id="MEVM01000118">
    <property type="protein sequence ID" value="OGC66925.1"/>
    <property type="molecule type" value="Genomic_DNA"/>
</dbReference>
<gene>
    <name evidence="3" type="ORF">A3J33_03995</name>
</gene>
<dbReference type="Gene3D" id="3.20.20.70">
    <property type="entry name" value="Aldolase class I"/>
    <property type="match status" value="1"/>
</dbReference>
<keyword evidence="2" id="KW-0413">Isomerase</keyword>
<dbReference type="Pfam" id="PF00834">
    <property type="entry name" value="Ribul_P_3_epim"/>
    <property type="match status" value="1"/>
</dbReference>
<dbReference type="GO" id="GO:0046872">
    <property type="term" value="F:metal ion binding"/>
    <property type="evidence" value="ECO:0007669"/>
    <property type="project" value="UniProtKB-KW"/>
</dbReference>
<name>A0A1F4WBV0_UNCKA</name>
<accession>A0A1F4WBV0</accession>
<organism evidence="3 4">
    <name type="scientific">candidate division WWE3 bacterium RIFCSPLOWO2_02_FULL_53_10</name>
    <dbReference type="NCBI Taxonomy" id="1802629"/>
    <lineage>
        <taxon>Bacteria</taxon>
        <taxon>Katanobacteria</taxon>
    </lineage>
</organism>
<dbReference type="InterPro" id="IPR013785">
    <property type="entry name" value="Aldolase_TIM"/>
</dbReference>
<protein>
    <recommendedName>
        <fullName evidence="5">Ribulose-phosphate 3-epimerase</fullName>
    </recommendedName>
</protein>
<evidence type="ECO:0000313" key="4">
    <source>
        <dbReference type="Proteomes" id="UP000176492"/>
    </source>
</evidence>
<dbReference type="PANTHER" id="PTHR11749">
    <property type="entry name" value="RIBULOSE-5-PHOSPHATE-3-EPIMERASE"/>
    <property type="match status" value="1"/>
</dbReference>
<reference evidence="3 4" key="1">
    <citation type="journal article" date="2016" name="Nat. Commun.">
        <title>Thousands of microbial genomes shed light on interconnected biogeochemical processes in an aquifer system.</title>
        <authorList>
            <person name="Anantharaman K."/>
            <person name="Brown C.T."/>
            <person name="Hug L.A."/>
            <person name="Sharon I."/>
            <person name="Castelle C.J."/>
            <person name="Probst A.J."/>
            <person name="Thomas B.C."/>
            <person name="Singh A."/>
            <person name="Wilkins M.J."/>
            <person name="Karaoz U."/>
            <person name="Brodie E.L."/>
            <person name="Williams K.H."/>
            <person name="Hubbard S.S."/>
            <person name="Banfield J.F."/>
        </authorList>
    </citation>
    <scope>NUCLEOTIDE SEQUENCE [LARGE SCALE GENOMIC DNA]</scope>
</reference>
<dbReference type="Proteomes" id="UP000176492">
    <property type="component" value="Unassembled WGS sequence"/>
</dbReference>
<keyword evidence="1" id="KW-0479">Metal-binding</keyword>
<proteinExistence type="predicted"/>
<evidence type="ECO:0000256" key="1">
    <source>
        <dbReference type="ARBA" id="ARBA00022723"/>
    </source>
</evidence>
<feature type="non-terminal residue" evidence="3">
    <location>
        <position position="1"/>
    </location>
</feature>
<evidence type="ECO:0008006" key="5">
    <source>
        <dbReference type="Google" id="ProtNLM"/>
    </source>
</evidence>
<dbReference type="SUPFAM" id="SSF51366">
    <property type="entry name" value="Ribulose-phoshate binding barrel"/>
    <property type="match status" value="1"/>
</dbReference>
<dbReference type="InterPro" id="IPR011060">
    <property type="entry name" value="RibuloseP-bd_barrel"/>
</dbReference>
<comment type="caution">
    <text evidence="3">The sequence shown here is derived from an EMBL/GenBank/DDBJ whole genome shotgun (WGS) entry which is preliminary data.</text>
</comment>
<evidence type="ECO:0000313" key="3">
    <source>
        <dbReference type="EMBL" id="OGC66925.1"/>
    </source>
</evidence>
<dbReference type="GO" id="GO:0016857">
    <property type="term" value="F:racemase and epimerase activity, acting on carbohydrates and derivatives"/>
    <property type="evidence" value="ECO:0007669"/>
    <property type="project" value="InterPro"/>
</dbReference>